<dbReference type="InterPro" id="IPR053036">
    <property type="entry name" value="CellCycle_DNARepair_Reg"/>
</dbReference>
<feature type="region of interest" description="Disordered" evidence="1">
    <location>
        <begin position="447"/>
        <end position="505"/>
    </location>
</feature>
<dbReference type="InterPro" id="IPR001357">
    <property type="entry name" value="BRCT_dom"/>
</dbReference>
<dbReference type="Pfam" id="PF16589">
    <property type="entry name" value="BRCT_2"/>
    <property type="match status" value="1"/>
</dbReference>
<dbReference type="SUPFAM" id="SSF52113">
    <property type="entry name" value="BRCT domain"/>
    <property type="match status" value="4"/>
</dbReference>
<feature type="domain" description="BRCT" evidence="2">
    <location>
        <begin position="201"/>
        <end position="283"/>
    </location>
</feature>
<dbReference type="GO" id="GO:0035361">
    <property type="term" value="C:Cul8-RING ubiquitin ligase complex"/>
    <property type="evidence" value="ECO:0007669"/>
    <property type="project" value="TreeGrafter"/>
</dbReference>
<keyword evidence="4" id="KW-1185">Reference proteome</keyword>
<accession>A0A8H7Q7Y3</accession>
<dbReference type="Gene3D" id="3.40.50.10190">
    <property type="entry name" value="BRCT domain"/>
    <property type="match status" value="5"/>
</dbReference>
<feature type="region of interest" description="Disordered" evidence="1">
    <location>
        <begin position="386"/>
        <end position="431"/>
    </location>
</feature>
<dbReference type="GO" id="GO:0005634">
    <property type="term" value="C:nucleus"/>
    <property type="evidence" value="ECO:0007669"/>
    <property type="project" value="TreeGrafter"/>
</dbReference>
<dbReference type="PANTHER" id="PTHR47667:SF1">
    <property type="entry name" value="REGULATOR OF TY1 TRANSPOSITION PROTEIN 107"/>
    <property type="match status" value="1"/>
</dbReference>
<dbReference type="InterPro" id="IPR036420">
    <property type="entry name" value="BRCT_dom_sf"/>
</dbReference>
<feature type="domain" description="BRCT" evidence="2">
    <location>
        <begin position="81"/>
        <end position="172"/>
    </location>
</feature>
<dbReference type="OrthoDB" id="342264at2759"/>
<feature type="compositionally biased region" description="Polar residues" evidence="1">
    <location>
        <begin position="451"/>
        <end position="477"/>
    </location>
</feature>
<dbReference type="SMART" id="SM00292">
    <property type="entry name" value="BRCT"/>
    <property type="match status" value="4"/>
</dbReference>
<comment type="caution">
    <text evidence="3">The sequence shown here is derived from an EMBL/GenBank/DDBJ whole genome shotgun (WGS) entry which is preliminary data.</text>
</comment>
<evidence type="ECO:0000313" key="3">
    <source>
        <dbReference type="EMBL" id="KAG2187451.1"/>
    </source>
</evidence>
<organism evidence="3 4">
    <name type="scientific">Umbelopsis vinacea</name>
    <dbReference type="NCBI Taxonomy" id="44442"/>
    <lineage>
        <taxon>Eukaryota</taxon>
        <taxon>Fungi</taxon>
        <taxon>Fungi incertae sedis</taxon>
        <taxon>Mucoromycota</taxon>
        <taxon>Mucoromycotina</taxon>
        <taxon>Umbelopsidomycetes</taxon>
        <taxon>Umbelopsidales</taxon>
        <taxon>Umbelopsidaceae</taxon>
        <taxon>Umbelopsis</taxon>
    </lineage>
</organism>
<sequence>MVHQITQLLVENGAIHVEGNDATDPVDESDINSITHIIAKDTAFAGYKKALENKIAVVTPAWVDAAIRNGHVHRTQFYSPDPAKFFSGLVICTSGLTKQDREAILGGALAFGGDYRNDLTMDVTHLITMVPEGKKYETVMAKNELGIRTILPQWFYDCVKFQKNIDEVSELRPVWWLTNTLARNYVAPPTATLLDYPMPKSGVKEMHHMVMTITNYNGVARDYVRRLIHALGATYTPNLTQENTHVISSSNSLFSQHGQKYIAGKQWNLHVVNHLWLEDCFQQWTCKSVAEEKYVYFPDTHVLEDLVGTTALQADEINRWWNPEMASPMESALMNENMIDRRSVIQTPSSTTGHVKIISKTARQAAITASNVLHEVMVPDMNAYQLEKRSSPKRSRQGSYDIKPDNETPSTPSKKKRQISDVTPNGNISEDEPADQLQVAIDSQAIHGNNRKSSQNLHRTATSESKNLDSQGIPTTPSKRKRQSSSQNVESPHRNIRYVSSGKNADITESQKKQMNKLGAHWTEDIRDCTHLIVDRVNRTQKFMCAMNMGLHIVTPDWVKDSVKSGNLQEESDYQVDDSESEAKWGFSVSDSLDLARKSTVVGNKNRQQGTLLQGYEVFITKNTGPSKSVLKDIIESAGGKLLATLPPRKLRDASSQSETKLIVLSCEADKDKCKDFIHHGVGVYDTELILTGCLRQTLDIGDTFRLPIDE</sequence>
<dbReference type="Pfam" id="PF12738">
    <property type="entry name" value="PTCB-BRCT"/>
    <property type="match status" value="2"/>
</dbReference>
<dbReference type="EMBL" id="JAEPRA010000003">
    <property type="protein sequence ID" value="KAG2187451.1"/>
    <property type="molecule type" value="Genomic_DNA"/>
</dbReference>
<feature type="domain" description="BRCT" evidence="2">
    <location>
        <begin position="608"/>
        <end position="664"/>
    </location>
</feature>
<dbReference type="Pfam" id="PF16770">
    <property type="entry name" value="RTT107_BRCT_5"/>
    <property type="match status" value="1"/>
</dbReference>
<dbReference type="CDD" id="cd00027">
    <property type="entry name" value="BRCT"/>
    <property type="match status" value="1"/>
</dbReference>
<gene>
    <name evidence="3" type="ORF">INT44_005139</name>
</gene>
<protein>
    <recommendedName>
        <fullName evidence="2">BRCT domain-containing protein</fullName>
    </recommendedName>
</protein>
<dbReference type="GO" id="GO:1990683">
    <property type="term" value="P:DNA double-strand break attachment to nuclear envelope"/>
    <property type="evidence" value="ECO:0007669"/>
    <property type="project" value="TreeGrafter"/>
</dbReference>
<dbReference type="CDD" id="cd18436">
    <property type="entry name" value="BRCT_BRC1_like_rpt2"/>
    <property type="match status" value="1"/>
</dbReference>
<dbReference type="Proteomes" id="UP000612746">
    <property type="component" value="Unassembled WGS sequence"/>
</dbReference>
<dbReference type="CDD" id="cd17743">
    <property type="entry name" value="BRCT_BRC1_like_rpt5"/>
    <property type="match status" value="1"/>
</dbReference>
<name>A0A8H7Q7Y3_9FUNG</name>
<dbReference type="PANTHER" id="PTHR47667">
    <property type="entry name" value="REGULATOR OF TY1 TRANSPOSITION PROTEIN 107"/>
    <property type="match status" value="1"/>
</dbReference>
<evidence type="ECO:0000259" key="2">
    <source>
        <dbReference type="PROSITE" id="PS50172"/>
    </source>
</evidence>
<evidence type="ECO:0000313" key="4">
    <source>
        <dbReference type="Proteomes" id="UP000612746"/>
    </source>
</evidence>
<reference evidence="3" key="1">
    <citation type="submission" date="2020-12" db="EMBL/GenBank/DDBJ databases">
        <title>Metabolic potential, ecology and presence of endohyphal bacteria is reflected in genomic diversity of Mucoromycotina.</title>
        <authorList>
            <person name="Muszewska A."/>
            <person name="Okrasinska A."/>
            <person name="Steczkiewicz K."/>
            <person name="Drgas O."/>
            <person name="Orlowska M."/>
            <person name="Perlinska-Lenart U."/>
            <person name="Aleksandrzak-Piekarczyk T."/>
            <person name="Szatraj K."/>
            <person name="Zielenkiewicz U."/>
            <person name="Pilsyk S."/>
            <person name="Malc E."/>
            <person name="Mieczkowski P."/>
            <person name="Kruszewska J.S."/>
            <person name="Biernat P."/>
            <person name="Pawlowska J."/>
        </authorList>
    </citation>
    <scope>NUCLEOTIDE SEQUENCE</scope>
    <source>
        <strain evidence="3">WA0000051536</strain>
    </source>
</reference>
<proteinExistence type="predicted"/>
<dbReference type="AlphaFoldDB" id="A0A8H7Q7Y3"/>
<dbReference type="CDD" id="cd18432">
    <property type="entry name" value="BRCT_PAXIP1_rpt6_like"/>
    <property type="match status" value="1"/>
</dbReference>
<feature type="domain" description="BRCT" evidence="2">
    <location>
        <begin position="1"/>
        <end position="80"/>
    </location>
</feature>
<evidence type="ECO:0000256" key="1">
    <source>
        <dbReference type="SAM" id="MobiDB-lite"/>
    </source>
</evidence>
<feature type="domain" description="BRCT" evidence="2">
    <location>
        <begin position="512"/>
        <end position="576"/>
    </location>
</feature>
<dbReference type="GO" id="GO:0006302">
    <property type="term" value="P:double-strand break repair"/>
    <property type="evidence" value="ECO:0007669"/>
    <property type="project" value="TreeGrafter"/>
</dbReference>
<dbReference type="PROSITE" id="PS50172">
    <property type="entry name" value="BRCT"/>
    <property type="match status" value="5"/>
</dbReference>